<dbReference type="KEGG" id="byl:A4V09_22300"/>
<gene>
    <name evidence="1" type="ORF">A4V09_22300</name>
</gene>
<organism evidence="1 2">
    <name type="scientific">Blautia pseudococcoides</name>
    <dbReference type="NCBI Taxonomy" id="1796616"/>
    <lineage>
        <taxon>Bacteria</taxon>
        <taxon>Bacillati</taxon>
        <taxon>Bacillota</taxon>
        <taxon>Clostridia</taxon>
        <taxon>Lachnospirales</taxon>
        <taxon>Lachnospiraceae</taxon>
        <taxon>Blautia</taxon>
    </lineage>
</organism>
<dbReference type="STRING" id="1796616.A4V09_22300"/>
<dbReference type="AlphaFoldDB" id="A0A1C7IF71"/>
<protein>
    <submittedName>
        <fullName evidence="1">Uncharacterized protein</fullName>
    </submittedName>
</protein>
<evidence type="ECO:0000313" key="1">
    <source>
        <dbReference type="EMBL" id="ANU78235.2"/>
    </source>
</evidence>
<evidence type="ECO:0000313" key="2">
    <source>
        <dbReference type="Proteomes" id="UP000092574"/>
    </source>
</evidence>
<dbReference type="EMBL" id="CP015405">
    <property type="protein sequence ID" value="ANU78235.2"/>
    <property type="molecule type" value="Genomic_DNA"/>
</dbReference>
<proteinExistence type="predicted"/>
<dbReference type="Proteomes" id="UP000092574">
    <property type="component" value="Chromosome"/>
</dbReference>
<keyword evidence="2" id="KW-1185">Reference proteome</keyword>
<sequence length="91" mass="10432">MENPVLLWNIGHYYESLALKLSQTGLFVSAVNPKLIKDFNGNSLRKIKSDKAAVIKIACYPLDSWTELKPYSVIDEIHNQLKAMNRQFCFT</sequence>
<accession>A0A1C7IF71</accession>
<name>A0A1C7IF71_9FIRM</name>
<reference evidence="1" key="1">
    <citation type="submission" date="2017-04" db="EMBL/GenBank/DDBJ databases">
        <title>Complete Genome Sequences of Twelve Strains of a Stable Defined Moderately Diverse Mouse Microbiota 2 (sDMDMm2).</title>
        <authorList>
            <person name="Uchimura Y."/>
            <person name="Wyss M."/>
            <person name="Brugiroux S."/>
            <person name="Limenitakis J.P."/>
            <person name="Stecher B."/>
            <person name="McCoy K.D."/>
            <person name="Macpherson A.J."/>
        </authorList>
    </citation>
    <scope>NUCLEOTIDE SEQUENCE</scope>
    <source>
        <strain evidence="1">YL58</strain>
    </source>
</reference>